<evidence type="ECO:0000256" key="4">
    <source>
        <dbReference type="ARBA" id="ARBA00022692"/>
    </source>
</evidence>
<evidence type="ECO:0000256" key="3">
    <source>
        <dbReference type="ARBA" id="ARBA00022448"/>
    </source>
</evidence>
<dbReference type="Pfam" id="PF03169">
    <property type="entry name" value="OPT"/>
    <property type="match status" value="1"/>
</dbReference>
<keyword evidence="3" id="KW-0813">Transport</keyword>
<reference evidence="11 12" key="1">
    <citation type="journal article" date="2018" name="Evol. Lett.">
        <title>Horizontal gene cluster transfer increased hallucinogenic mushroom diversity.</title>
        <authorList>
            <person name="Reynolds H.T."/>
            <person name="Vijayakumar V."/>
            <person name="Gluck-Thaler E."/>
            <person name="Korotkin H.B."/>
            <person name="Matheny P.B."/>
            <person name="Slot J.C."/>
        </authorList>
    </citation>
    <scope>NUCLEOTIDE SEQUENCE [LARGE SCALE GENOMIC DNA]</scope>
    <source>
        <strain evidence="11 12">2631</strain>
    </source>
</reference>
<feature type="transmembrane region" description="Helical" evidence="10">
    <location>
        <begin position="596"/>
        <end position="616"/>
    </location>
</feature>
<evidence type="ECO:0000256" key="6">
    <source>
        <dbReference type="ARBA" id="ARBA00022927"/>
    </source>
</evidence>
<sequence length="843" mass="94821">MTDQAPQYSTEEGRIPSAFDVEKAESPETKVIDELGIAELTGAQFDDPNLDKDQLVAFDDESPYPEVRSAVANTDDPDMPVTTLRTWVIGIAWAILIPGLNQFFFFRFPSVTIGGIVAQLLSFPVGRAAAAWLPNWHIFGVPINPGPFTVKEHVLITIMATVGAGSAYATDIIAVQRVYYNQTYNFSYQWFVVMSTQLIGFSIGGVARRFLVSPPSMIWPANLVNCALFNTLHSQQYAGMGTRGGVSRERFFVYGFIASFIWYFFPGYLFQALSYFSWVTWIAPENTKVAGLFGYVHGMGMSVITFDWSQIAYIGSPLATPWWAEANIFAGFVFFFWFLTPVLHYTNTWFGEFMPISSRTSYDNMMQTYDVKRILTPESTINLEAYHSYSPLFLSTTFAISYGLSFASITATLVHAFLYFRKQIWVQARRSLHEQPDIHARLMSKYEQVPEWWYMTIFLSMFTIGIISIEVWPTEMPVWAFVLALLISFTYVIPIGMIQAITNQQVGLNVITELIIGHAIHTLAEIFRKSNSAVQICSSRTPDRHDDVQDLGLYLPPKPMFWSQVVATVIAGTVQLGVQAWMFTNIPNMCDPHQKDGFICPSTEVFGTASIIWGVIGPALQFSKGQTYYPLIFFFLIGAIAPVIPWAISKRYPNSFFKYIKPVIFNGTGLIPPATAINYVPWAGVGFIFQYVIRRRHFSWWTKYNYVLSAALDSGLAVSILVIFFCLQFPKNGTIGADNIATWWGNTVPFTGADNAGTPVRQLAPGEKFGPTHCFNSMIYQLGNAAILEMPAASTRGKEHATNYVKRRKKDIKIFQVNPLSYNDLNINAQRSNPMLQVCHGTP</sequence>
<feature type="transmembrane region" description="Helical" evidence="10">
    <location>
        <begin position="111"/>
        <end position="133"/>
    </location>
</feature>
<feature type="transmembrane region" description="Helical" evidence="10">
    <location>
        <begin position="326"/>
        <end position="345"/>
    </location>
</feature>
<dbReference type="PANTHER" id="PTHR22601">
    <property type="entry name" value="ISP4 LIKE PROTEIN"/>
    <property type="match status" value="1"/>
</dbReference>
<feature type="transmembrane region" description="Helical" evidence="10">
    <location>
        <begin position="154"/>
        <end position="175"/>
    </location>
</feature>
<dbReference type="InterPro" id="IPR004813">
    <property type="entry name" value="OPT"/>
</dbReference>
<dbReference type="NCBIfam" id="TIGR00727">
    <property type="entry name" value="ISP4_OPT"/>
    <property type="match status" value="1"/>
</dbReference>
<feature type="transmembrane region" description="Helical" evidence="10">
    <location>
        <begin position="705"/>
        <end position="727"/>
    </location>
</feature>
<dbReference type="GO" id="GO:0035673">
    <property type="term" value="F:oligopeptide transmembrane transporter activity"/>
    <property type="evidence" value="ECO:0007669"/>
    <property type="project" value="InterPro"/>
</dbReference>
<evidence type="ECO:0000313" key="11">
    <source>
        <dbReference type="EMBL" id="PPQ84544.1"/>
    </source>
</evidence>
<keyword evidence="12" id="KW-1185">Reference proteome</keyword>
<evidence type="ECO:0000313" key="12">
    <source>
        <dbReference type="Proteomes" id="UP000283269"/>
    </source>
</evidence>
<dbReference type="FunCoup" id="A0A409X190">
    <property type="interactions" value="9"/>
</dbReference>
<dbReference type="Proteomes" id="UP000283269">
    <property type="component" value="Unassembled WGS sequence"/>
</dbReference>
<name>A0A409X190_PSICY</name>
<gene>
    <name evidence="11" type="ORF">CVT25_007614</name>
</gene>
<protein>
    <recommendedName>
        <fullName evidence="13">OPT oligopeptide transporter</fullName>
    </recommendedName>
</protein>
<keyword evidence="7 10" id="KW-1133">Transmembrane helix</keyword>
<dbReference type="GO" id="GO:0016020">
    <property type="term" value="C:membrane"/>
    <property type="evidence" value="ECO:0007669"/>
    <property type="project" value="UniProtKB-SubCell"/>
</dbReference>
<accession>A0A409X190</accession>
<evidence type="ECO:0000256" key="2">
    <source>
        <dbReference type="ARBA" id="ARBA00008807"/>
    </source>
</evidence>
<feature type="transmembrane region" description="Helical" evidence="10">
    <location>
        <begin position="628"/>
        <end position="648"/>
    </location>
</feature>
<dbReference type="AlphaFoldDB" id="A0A409X190"/>
<keyword evidence="8 10" id="KW-0472">Membrane</keyword>
<evidence type="ECO:0000256" key="8">
    <source>
        <dbReference type="ARBA" id="ARBA00023136"/>
    </source>
</evidence>
<proteinExistence type="inferred from homology"/>
<feature type="transmembrane region" description="Helical" evidence="10">
    <location>
        <begin position="561"/>
        <end position="584"/>
    </location>
</feature>
<evidence type="ECO:0000256" key="9">
    <source>
        <dbReference type="SAM" id="MobiDB-lite"/>
    </source>
</evidence>
<feature type="transmembrane region" description="Helical" evidence="10">
    <location>
        <begin position="478"/>
        <end position="499"/>
    </location>
</feature>
<dbReference type="InterPro" id="IPR004648">
    <property type="entry name" value="Oligpept_transpt"/>
</dbReference>
<feature type="transmembrane region" description="Helical" evidence="10">
    <location>
        <begin position="187"/>
        <end position="207"/>
    </location>
</feature>
<evidence type="ECO:0000256" key="5">
    <source>
        <dbReference type="ARBA" id="ARBA00022856"/>
    </source>
</evidence>
<comment type="caution">
    <text evidence="11">The sequence shown here is derived from an EMBL/GenBank/DDBJ whole genome shotgun (WGS) entry which is preliminary data.</text>
</comment>
<dbReference type="EMBL" id="NHYD01002850">
    <property type="protein sequence ID" value="PPQ84544.1"/>
    <property type="molecule type" value="Genomic_DNA"/>
</dbReference>
<dbReference type="NCBIfam" id="TIGR00728">
    <property type="entry name" value="OPT_sfam"/>
    <property type="match status" value="1"/>
</dbReference>
<feature type="transmembrane region" description="Helical" evidence="10">
    <location>
        <begin position="399"/>
        <end position="420"/>
    </location>
</feature>
<feature type="compositionally biased region" description="Polar residues" evidence="9">
    <location>
        <begin position="1"/>
        <end position="10"/>
    </location>
</feature>
<keyword evidence="4 10" id="KW-0812">Transmembrane</keyword>
<dbReference type="InParanoid" id="A0A409X190"/>
<feature type="transmembrane region" description="Helical" evidence="10">
    <location>
        <begin position="251"/>
        <end position="270"/>
    </location>
</feature>
<feature type="region of interest" description="Disordered" evidence="9">
    <location>
        <begin position="1"/>
        <end position="23"/>
    </location>
</feature>
<feature type="transmembrane region" description="Helical" evidence="10">
    <location>
        <begin position="87"/>
        <end position="105"/>
    </location>
</feature>
<evidence type="ECO:0000256" key="1">
    <source>
        <dbReference type="ARBA" id="ARBA00004141"/>
    </source>
</evidence>
<evidence type="ECO:0008006" key="13">
    <source>
        <dbReference type="Google" id="ProtNLM"/>
    </source>
</evidence>
<feature type="transmembrane region" description="Helical" evidence="10">
    <location>
        <begin position="290"/>
        <end position="314"/>
    </location>
</feature>
<organism evidence="11 12">
    <name type="scientific">Psilocybe cyanescens</name>
    <dbReference type="NCBI Taxonomy" id="93625"/>
    <lineage>
        <taxon>Eukaryota</taxon>
        <taxon>Fungi</taxon>
        <taxon>Dikarya</taxon>
        <taxon>Basidiomycota</taxon>
        <taxon>Agaricomycotina</taxon>
        <taxon>Agaricomycetes</taxon>
        <taxon>Agaricomycetidae</taxon>
        <taxon>Agaricales</taxon>
        <taxon>Agaricineae</taxon>
        <taxon>Strophariaceae</taxon>
        <taxon>Psilocybe</taxon>
    </lineage>
</organism>
<comment type="subcellular location">
    <subcellularLocation>
        <location evidence="1">Membrane</location>
        <topology evidence="1">Multi-pass membrane protein</topology>
    </subcellularLocation>
</comment>
<keyword evidence="6" id="KW-0653">Protein transport</keyword>
<evidence type="ECO:0000256" key="10">
    <source>
        <dbReference type="SAM" id="Phobius"/>
    </source>
</evidence>
<keyword evidence="5" id="KW-0571">Peptide transport</keyword>
<dbReference type="OrthoDB" id="9986677at2759"/>
<feature type="transmembrane region" description="Helical" evidence="10">
    <location>
        <begin position="452"/>
        <end position="472"/>
    </location>
</feature>
<dbReference type="GO" id="GO:0015031">
    <property type="term" value="P:protein transport"/>
    <property type="evidence" value="ECO:0007669"/>
    <property type="project" value="UniProtKB-KW"/>
</dbReference>
<comment type="similarity">
    <text evidence="2">Belongs to the oligopeptide OPT transporter family.</text>
</comment>
<feature type="transmembrane region" description="Helical" evidence="10">
    <location>
        <begin position="669"/>
        <end position="693"/>
    </location>
</feature>
<evidence type="ECO:0000256" key="7">
    <source>
        <dbReference type="ARBA" id="ARBA00022989"/>
    </source>
</evidence>